<dbReference type="EMBL" id="HBUE01183553">
    <property type="protein sequence ID" value="CAG6521707.1"/>
    <property type="molecule type" value="Transcribed_RNA"/>
</dbReference>
<sequence>MCQIKSRGNNKIHSAVTSNALREIVPLVHLDQTHPGNGPDPAVLRRTVILPAETLPAIGTTRTGVSPGGQQPQLLPGNHHIQQAAVGRALAISLTSRRSHILARSFVGEIFCAKTFSAALERPADV</sequence>
<name>A0A8D8BIN6_CULPI</name>
<reference evidence="1" key="1">
    <citation type="submission" date="2021-05" db="EMBL/GenBank/DDBJ databases">
        <authorList>
            <person name="Alioto T."/>
            <person name="Alioto T."/>
            <person name="Gomez Garrido J."/>
        </authorList>
    </citation>
    <scope>NUCLEOTIDE SEQUENCE</scope>
</reference>
<dbReference type="EMBL" id="HBUE01289217">
    <property type="protein sequence ID" value="CAG6573305.1"/>
    <property type="molecule type" value="Transcribed_RNA"/>
</dbReference>
<protein>
    <submittedName>
        <fullName evidence="1">(northern house mosquito) hypothetical protein</fullName>
    </submittedName>
</protein>
<dbReference type="AlphaFoldDB" id="A0A8D8BIN6"/>
<evidence type="ECO:0000313" key="1">
    <source>
        <dbReference type="EMBL" id="CAG6474277.1"/>
    </source>
</evidence>
<organism evidence="1">
    <name type="scientific">Culex pipiens</name>
    <name type="common">House mosquito</name>
    <dbReference type="NCBI Taxonomy" id="7175"/>
    <lineage>
        <taxon>Eukaryota</taxon>
        <taxon>Metazoa</taxon>
        <taxon>Ecdysozoa</taxon>
        <taxon>Arthropoda</taxon>
        <taxon>Hexapoda</taxon>
        <taxon>Insecta</taxon>
        <taxon>Pterygota</taxon>
        <taxon>Neoptera</taxon>
        <taxon>Endopterygota</taxon>
        <taxon>Diptera</taxon>
        <taxon>Nematocera</taxon>
        <taxon>Culicoidea</taxon>
        <taxon>Culicidae</taxon>
        <taxon>Culicinae</taxon>
        <taxon>Culicini</taxon>
        <taxon>Culex</taxon>
        <taxon>Culex</taxon>
    </lineage>
</organism>
<accession>A0A8D8BIN6</accession>
<proteinExistence type="predicted"/>
<dbReference type="EMBL" id="HBUE01074383">
    <property type="protein sequence ID" value="CAG6474277.1"/>
    <property type="molecule type" value="Transcribed_RNA"/>
</dbReference>